<keyword evidence="2" id="KW-1185">Reference proteome</keyword>
<evidence type="ECO:0000313" key="1">
    <source>
        <dbReference type="EMBL" id="MCI63989.1"/>
    </source>
</evidence>
<comment type="caution">
    <text evidence="1">The sequence shown here is derived from an EMBL/GenBank/DDBJ whole genome shotgun (WGS) entry which is preliminary data.</text>
</comment>
<evidence type="ECO:0000313" key="2">
    <source>
        <dbReference type="Proteomes" id="UP000265520"/>
    </source>
</evidence>
<protein>
    <submittedName>
        <fullName evidence="1">Uncharacterized protein</fullName>
    </submittedName>
</protein>
<name>A0A392TSW6_9FABA</name>
<organism evidence="1 2">
    <name type="scientific">Trifolium medium</name>
    <dbReference type="NCBI Taxonomy" id="97028"/>
    <lineage>
        <taxon>Eukaryota</taxon>
        <taxon>Viridiplantae</taxon>
        <taxon>Streptophyta</taxon>
        <taxon>Embryophyta</taxon>
        <taxon>Tracheophyta</taxon>
        <taxon>Spermatophyta</taxon>
        <taxon>Magnoliopsida</taxon>
        <taxon>eudicotyledons</taxon>
        <taxon>Gunneridae</taxon>
        <taxon>Pentapetalae</taxon>
        <taxon>rosids</taxon>
        <taxon>fabids</taxon>
        <taxon>Fabales</taxon>
        <taxon>Fabaceae</taxon>
        <taxon>Papilionoideae</taxon>
        <taxon>50 kb inversion clade</taxon>
        <taxon>NPAAA clade</taxon>
        <taxon>Hologalegina</taxon>
        <taxon>IRL clade</taxon>
        <taxon>Trifolieae</taxon>
        <taxon>Trifolium</taxon>
    </lineage>
</organism>
<feature type="non-terminal residue" evidence="1">
    <location>
        <position position="55"/>
    </location>
</feature>
<dbReference type="EMBL" id="LXQA010647181">
    <property type="protein sequence ID" value="MCI63989.1"/>
    <property type="molecule type" value="Genomic_DNA"/>
</dbReference>
<dbReference type="Proteomes" id="UP000265520">
    <property type="component" value="Unassembled WGS sequence"/>
</dbReference>
<reference evidence="1 2" key="1">
    <citation type="journal article" date="2018" name="Front. Plant Sci.">
        <title>Red Clover (Trifolium pratense) and Zigzag Clover (T. medium) - A Picture of Genomic Similarities and Differences.</title>
        <authorList>
            <person name="Dluhosova J."/>
            <person name="Istvanek J."/>
            <person name="Nedelnik J."/>
            <person name="Repkova J."/>
        </authorList>
    </citation>
    <scope>NUCLEOTIDE SEQUENCE [LARGE SCALE GENOMIC DNA]</scope>
    <source>
        <strain evidence="2">cv. 10/8</strain>
        <tissue evidence="1">Leaf</tissue>
    </source>
</reference>
<dbReference type="PANTHER" id="PTHR31434:SF2">
    <property type="entry name" value="S PHASE CYCLIN A-ASSOCIATED PROTEIN IN THE ENDOPLASMIC RETICULUM"/>
    <property type="match status" value="1"/>
</dbReference>
<dbReference type="AlphaFoldDB" id="A0A392TSW6"/>
<proteinExistence type="predicted"/>
<dbReference type="PANTHER" id="PTHR31434">
    <property type="entry name" value="S PHASE CYCLIN A-ASSOCIATED PROTEIN IN THE ENDOPLASMIC RETICULUM"/>
    <property type="match status" value="1"/>
</dbReference>
<accession>A0A392TSW6</accession>
<sequence length="55" mass="6318">MKEAILVLQESASDFQELIARVEEFEKVKKSSQVIDGVPVILKSDHRRPHALSWE</sequence>